<reference evidence="2" key="2">
    <citation type="submission" date="2020-09" db="EMBL/GenBank/DDBJ databases">
        <authorList>
            <person name="Sun Q."/>
            <person name="Ohkuma M."/>
        </authorList>
    </citation>
    <scope>NUCLEOTIDE SEQUENCE</scope>
    <source>
        <strain evidence="2">JCM 4988</strain>
    </source>
</reference>
<comment type="caution">
    <text evidence="2">The sequence shown here is derived from an EMBL/GenBank/DDBJ whole genome shotgun (WGS) entry which is preliminary data.</text>
</comment>
<evidence type="ECO:0000313" key="3">
    <source>
        <dbReference type="Proteomes" id="UP000630936"/>
    </source>
</evidence>
<keyword evidence="3" id="KW-1185">Reference proteome</keyword>
<feature type="compositionally biased region" description="Basic and acidic residues" evidence="1">
    <location>
        <begin position="64"/>
        <end position="77"/>
    </location>
</feature>
<evidence type="ECO:0000313" key="2">
    <source>
        <dbReference type="EMBL" id="GGZ65503.1"/>
    </source>
</evidence>
<feature type="region of interest" description="Disordered" evidence="1">
    <location>
        <begin position="1"/>
        <end position="21"/>
    </location>
</feature>
<proteinExistence type="predicted"/>
<gene>
    <name evidence="2" type="ORF">GCM10010387_67910</name>
</gene>
<accession>A0A918V4Z2</accession>
<dbReference type="AlphaFoldDB" id="A0A918V4Z2"/>
<dbReference type="EMBL" id="BMWG01000055">
    <property type="protein sequence ID" value="GGZ65503.1"/>
    <property type="molecule type" value="Genomic_DNA"/>
</dbReference>
<sequence>MDDGVDGVLGEDPPYRGAADVGVDEFGPAEIVRGLHHIDADHPFHFGIAPQPPHKTAAQLPGHAGDEHDLSQDQRLP</sequence>
<feature type="region of interest" description="Disordered" evidence="1">
    <location>
        <begin position="43"/>
        <end position="77"/>
    </location>
</feature>
<organism evidence="2 3">
    <name type="scientific">Streptomyces inusitatus</name>
    <dbReference type="NCBI Taxonomy" id="68221"/>
    <lineage>
        <taxon>Bacteria</taxon>
        <taxon>Bacillati</taxon>
        <taxon>Actinomycetota</taxon>
        <taxon>Actinomycetes</taxon>
        <taxon>Kitasatosporales</taxon>
        <taxon>Streptomycetaceae</taxon>
        <taxon>Streptomyces</taxon>
    </lineage>
</organism>
<protein>
    <submittedName>
        <fullName evidence="2">Uncharacterized protein</fullName>
    </submittedName>
</protein>
<name>A0A918V4Z2_9ACTN</name>
<evidence type="ECO:0000256" key="1">
    <source>
        <dbReference type="SAM" id="MobiDB-lite"/>
    </source>
</evidence>
<dbReference type="Proteomes" id="UP000630936">
    <property type="component" value="Unassembled WGS sequence"/>
</dbReference>
<reference evidence="2" key="1">
    <citation type="journal article" date="2014" name="Int. J. Syst. Evol. Microbiol.">
        <title>Complete genome sequence of Corynebacterium casei LMG S-19264T (=DSM 44701T), isolated from a smear-ripened cheese.</title>
        <authorList>
            <consortium name="US DOE Joint Genome Institute (JGI-PGF)"/>
            <person name="Walter F."/>
            <person name="Albersmeier A."/>
            <person name="Kalinowski J."/>
            <person name="Ruckert C."/>
        </authorList>
    </citation>
    <scope>NUCLEOTIDE SEQUENCE</scope>
    <source>
        <strain evidence="2">JCM 4988</strain>
    </source>
</reference>